<organism evidence="5 6">
    <name type="scientific">Clostridium putrefaciens</name>
    <dbReference type="NCBI Taxonomy" id="99675"/>
    <lineage>
        <taxon>Bacteria</taxon>
        <taxon>Bacillati</taxon>
        <taxon>Bacillota</taxon>
        <taxon>Clostridia</taxon>
        <taxon>Eubacteriales</taxon>
        <taxon>Clostridiaceae</taxon>
        <taxon>Clostridium</taxon>
    </lineage>
</organism>
<dbReference type="SUPFAM" id="SSF143414">
    <property type="entry name" value="CcmK-like"/>
    <property type="match status" value="1"/>
</dbReference>
<dbReference type="PANTHER" id="PTHR33941:SF11">
    <property type="entry name" value="BACTERIAL MICROCOMPARTMENT SHELL PROTEIN PDUJ"/>
    <property type="match status" value="1"/>
</dbReference>
<accession>A0A381J842</accession>
<feature type="domain" description="BMC" evidence="4">
    <location>
        <begin position="3"/>
        <end position="89"/>
    </location>
</feature>
<evidence type="ECO:0000313" key="5">
    <source>
        <dbReference type="EMBL" id="SUY46552.1"/>
    </source>
</evidence>
<evidence type="ECO:0000256" key="2">
    <source>
        <dbReference type="ARBA" id="ARBA00024446"/>
    </source>
</evidence>
<dbReference type="Gene3D" id="3.30.70.1710">
    <property type="match status" value="1"/>
</dbReference>
<dbReference type="SMART" id="SM00877">
    <property type="entry name" value="BMC"/>
    <property type="match status" value="1"/>
</dbReference>
<evidence type="ECO:0000256" key="3">
    <source>
        <dbReference type="PROSITE-ProRule" id="PRU01278"/>
    </source>
</evidence>
<sequence length="245" mass="27010">MQAIGLIETKGLITAIEAADIMLKSSDVSIVEKTYVGGGLVIVIVTGDVGSVKAAIEAGSAAVKRINPEYLISDHIMPRPSEELKTIIGPKVTVEVLKVSPCNEDVIEVESIQKEEVQSTKVAESEVKYREVQAIASQLEYIEVQSEKEVLKVEDVEPVKGLAGTKQQVKEMDLDKLHKSNIDKLVSEDGIQKAVLTLDKLKVVKLRNLAREYEDFVITGRTISKADKKILISKFKAYYEKNSKI</sequence>
<dbReference type="InterPro" id="IPR000249">
    <property type="entry name" value="BMC_dom"/>
</dbReference>
<gene>
    <name evidence="5" type="primary">csoS1A</name>
    <name evidence="5" type="ORF">NCTC9836_00848</name>
</gene>
<reference evidence="5 6" key="1">
    <citation type="submission" date="2018-06" db="EMBL/GenBank/DDBJ databases">
        <authorList>
            <consortium name="Pathogen Informatics"/>
            <person name="Doyle S."/>
        </authorList>
    </citation>
    <scope>NUCLEOTIDE SEQUENCE [LARGE SCALE GENOMIC DNA]</scope>
    <source>
        <strain evidence="5 6">NCTC9836</strain>
    </source>
</reference>
<dbReference type="AlphaFoldDB" id="A0A381J842"/>
<dbReference type="EMBL" id="UFWZ01000001">
    <property type="protein sequence ID" value="SUY46552.1"/>
    <property type="molecule type" value="Genomic_DNA"/>
</dbReference>
<protein>
    <submittedName>
        <fullName evidence="5">Microcompartments family protein</fullName>
    </submittedName>
</protein>
<evidence type="ECO:0000256" key="1">
    <source>
        <dbReference type="ARBA" id="ARBA00024322"/>
    </source>
</evidence>
<evidence type="ECO:0000313" key="6">
    <source>
        <dbReference type="Proteomes" id="UP000254664"/>
    </source>
</evidence>
<dbReference type="PANTHER" id="PTHR33941">
    <property type="entry name" value="PROPANEDIOL UTILIZATION PROTEIN PDUA"/>
    <property type="match status" value="1"/>
</dbReference>
<comment type="subcellular location">
    <subcellularLocation>
        <location evidence="1">Bacterial microcompartment</location>
    </subcellularLocation>
</comment>
<dbReference type="Proteomes" id="UP000254664">
    <property type="component" value="Unassembled WGS sequence"/>
</dbReference>
<comment type="similarity">
    <text evidence="3">Belongs to the bacterial microcompartments protein family.</text>
</comment>
<proteinExistence type="inferred from homology"/>
<evidence type="ECO:0000259" key="4">
    <source>
        <dbReference type="PROSITE" id="PS51930"/>
    </source>
</evidence>
<dbReference type="InterPro" id="IPR037233">
    <property type="entry name" value="CcmK-like_sf"/>
</dbReference>
<dbReference type="OrthoDB" id="9812608at2"/>
<dbReference type="Pfam" id="PF00936">
    <property type="entry name" value="BMC"/>
    <property type="match status" value="1"/>
</dbReference>
<keyword evidence="6" id="KW-1185">Reference proteome</keyword>
<dbReference type="PROSITE" id="PS51930">
    <property type="entry name" value="BMC_2"/>
    <property type="match status" value="1"/>
</dbReference>
<dbReference type="InterPro" id="IPR050575">
    <property type="entry name" value="BMC_shell"/>
</dbReference>
<name>A0A381J842_9CLOT</name>
<dbReference type="InterPro" id="IPR044872">
    <property type="entry name" value="CcmK/CsoS1_BMC"/>
</dbReference>
<dbReference type="RefSeq" id="WP_115640612.1">
    <property type="nucleotide sequence ID" value="NZ_UFWZ01000001.1"/>
</dbReference>
<dbReference type="GO" id="GO:0031469">
    <property type="term" value="C:bacterial microcompartment"/>
    <property type="evidence" value="ECO:0007669"/>
    <property type="project" value="UniProtKB-SubCell"/>
</dbReference>
<dbReference type="CDD" id="cd07045">
    <property type="entry name" value="BMC_CcmK_like"/>
    <property type="match status" value="1"/>
</dbReference>
<keyword evidence="2" id="KW-1283">Bacterial microcompartment</keyword>